<dbReference type="InterPro" id="IPR051198">
    <property type="entry name" value="BchE-like"/>
</dbReference>
<dbReference type="InterPro" id="IPR006638">
    <property type="entry name" value="Elp3/MiaA/NifB-like_rSAM"/>
</dbReference>
<evidence type="ECO:0000256" key="3">
    <source>
        <dbReference type="ARBA" id="ARBA00022679"/>
    </source>
</evidence>
<sequence length="470" mass="54859">MIDVLLVNTEEKEVYEKIPPVELASIAGYLGEREINVRIIDFNVERKPLEHWLELFKPKFLGIFGTTLNRFDSFTLARNAKSYDKGIIVIYFGPNATFTAKEVLENIPEIDFVIRGEAEDIFYELLKTFSTEQNFEKIRGLSFRLDGVPVENPPARRLDFDSLPQPSYHLLDMKKYEMKMEFIKKKGMIVFSSRGCLHHCNFCLVSRMYNYLLTVRSAKNVVDEIERLLKEYHFQGIRFGDCILTLDREHIESLCDEIINRNLQFPWECEIRPETVDESLLEKMKRAGCYLVGIGIESGSQKVLDLMRKGITVEQAKHLLELCNRAGMKIKAFFSFGHISETMADVKKTFEFIEENRDLMQKVEYSVGLRIYPGTYLETFARKSYLLPADFDWTKHYDEPRNETIMQPRNIPILIQPQLGYEELESIALKIYTEKLSGWEGIKSGISKLTQPEKLKKLQQFLKLKFKKIK</sequence>
<keyword evidence="5" id="KW-0479">Metal-binding</keyword>
<keyword evidence="2" id="KW-0489">Methyltransferase</keyword>
<evidence type="ECO:0000256" key="5">
    <source>
        <dbReference type="ARBA" id="ARBA00022723"/>
    </source>
</evidence>
<evidence type="ECO:0000256" key="1">
    <source>
        <dbReference type="ARBA" id="ARBA00001966"/>
    </source>
</evidence>
<dbReference type="AlphaFoldDB" id="A0A7V3RI27"/>
<dbReference type="SFLD" id="SFLDS00029">
    <property type="entry name" value="Radical_SAM"/>
    <property type="match status" value="1"/>
</dbReference>
<keyword evidence="3" id="KW-0808">Transferase</keyword>
<dbReference type="InterPro" id="IPR006158">
    <property type="entry name" value="Cobalamin-bd"/>
</dbReference>
<dbReference type="Gene3D" id="3.40.50.280">
    <property type="entry name" value="Cobalamin-binding domain"/>
    <property type="match status" value="1"/>
</dbReference>
<dbReference type="InterPro" id="IPR023404">
    <property type="entry name" value="rSAM_horseshoe"/>
</dbReference>
<dbReference type="Pfam" id="PF02310">
    <property type="entry name" value="B12-binding"/>
    <property type="match status" value="1"/>
</dbReference>
<keyword evidence="4" id="KW-0949">S-adenosyl-L-methionine</keyword>
<dbReference type="PANTHER" id="PTHR43409:SF7">
    <property type="entry name" value="BLL1977 PROTEIN"/>
    <property type="match status" value="1"/>
</dbReference>
<comment type="caution">
    <text evidence="10">The sequence shown here is derived from an EMBL/GenBank/DDBJ whole genome shotgun (WGS) entry which is preliminary data.</text>
</comment>
<dbReference type="PANTHER" id="PTHR43409">
    <property type="entry name" value="ANAEROBIC MAGNESIUM-PROTOPORPHYRIN IX MONOMETHYL ESTER CYCLASE-RELATED"/>
    <property type="match status" value="1"/>
</dbReference>
<dbReference type="PROSITE" id="PS51918">
    <property type="entry name" value="RADICAL_SAM"/>
    <property type="match status" value="1"/>
</dbReference>
<dbReference type="SUPFAM" id="SSF102114">
    <property type="entry name" value="Radical SAM enzymes"/>
    <property type="match status" value="1"/>
</dbReference>
<feature type="domain" description="Radical SAM core" evidence="9">
    <location>
        <begin position="182"/>
        <end position="422"/>
    </location>
</feature>
<dbReference type="Gene3D" id="3.80.30.20">
    <property type="entry name" value="tm_1862 like domain"/>
    <property type="match status" value="1"/>
</dbReference>
<dbReference type="GO" id="GO:0046872">
    <property type="term" value="F:metal ion binding"/>
    <property type="evidence" value="ECO:0007669"/>
    <property type="project" value="UniProtKB-KW"/>
</dbReference>
<evidence type="ECO:0000256" key="2">
    <source>
        <dbReference type="ARBA" id="ARBA00022603"/>
    </source>
</evidence>
<reference evidence="10" key="1">
    <citation type="journal article" date="2020" name="mSystems">
        <title>Genome- and Community-Level Interaction Insights into Carbon Utilization and Element Cycling Functions of Hydrothermarchaeota in Hydrothermal Sediment.</title>
        <authorList>
            <person name="Zhou Z."/>
            <person name="Liu Y."/>
            <person name="Xu W."/>
            <person name="Pan J."/>
            <person name="Luo Z.H."/>
            <person name="Li M."/>
        </authorList>
    </citation>
    <scope>NUCLEOTIDE SEQUENCE [LARGE SCALE GENOMIC DNA]</scope>
    <source>
        <strain evidence="10">SpSt-961</strain>
    </source>
</reference>
<dbReference type="GO" id="GO:0003824">
    <property type="term" value="F:catalytic activity"/>
    <property type="evidence" value="ECO:0007669"/>
    <property type="project" value="InterPro"/>
</dbReference>
<dbReference type="SFLD" id="SFLDG01123">
    <property type="entry name" value="methyltransferase_(Class_B)"/>
    <property type="match status" value="1"/>
</dbReference>
<dbReference type="GO" id="GO:0051539">
    <property type="term" value="F:4 iron, 4 sulfur cluster binding"/>
    <property type="evidence" value="ECO:0007669"/>
    <property type="project" value="UniProtKB-KW"/>
</dbReference>
<dbReference type="GO" id="GO:0031419">
    <property type="term" value="F:cobalamin binding"/>
    <property type="evidence" value="ECO:0007669"/>
    <property type="project" value="InterPro"/>
</dbReference>
<dbReference type="EMBL" id="DTOZ01000158">
    <property type="protein sequence ID" value="HGE78635.1"/>
    <property type="molecule type" value="Genomic_DNA"/>
</dbReference>
<evidence type="ECO:0000313" key="10">
    <source>
        <dbReference type="EMBL" id="HGE78635.1"/>
    </source>
</evidence>
<dbReference type="CDD" id="cd02068">
    <property type="entry name" value="radical_SAM_B12_BD"/>
    <property type="match status" value="1"/>
</dbReference>
<dbReference type="SMART" id="SM00729">
    <property type="entry name" value="Elp3"/>
    <property type="match status" value="1"/>
</dbReference>
<evidence type="ECO:0000259" key="9">
    <source>
        <dbReference type="PROSITE" id="PS51918"/>
    </source>
</evidence>
<dbReference type="SFLD" id="SFLDG01082">
    <property type="entry name" value="B12-binding_domain_containing"/>
    <property type="match status" value="1"/>
</dbReference>
<dbReference type="PROSITE" id="PS51332">
    <property type="entry name" value="B12_BINDING"/>
    <property type="match status" value="1"/>
</dbReference>
<dbReference type="Pfam" id="PF04055">
    <property type="entry name" value="Radical_SAM"/>
    <property type="match status" value="1"/>
</dbReference>
<gene>
    <name evidence="10" type="ORF">ENX68_06540</name>
</gene>
<dbReference type="InterPro" id="IPR034466">
    <property type="entry name" value="Methyltransferase_Class_B"/>
</dbReference>
<keyword evidence="6" id="KW-0408">Iron</keyword>
<evidence type="ECO:0000256" key="6">
    <source>
        <dbReference type="ARBA" id="ARBA00023004"/>
    </source>
</evidence>
<name>A0A7V3RI27_UNCW3</name>
<comment type="cofactor">
    <cofactor evidence="1">
        <name>[4Fe-4S] cluster</name>
        <dbReference type="ChEBI" id="CHEBI:49883"/>
    </cofactor>
</comment>
<feature type="domain" description="B12-binding" evidence="8">
    <location>
        <begin position="2"/>
        <end position="136"/>
    </location>
</feature>
<dbReference type="InterPro" id="IPR058240">
    <property type="entry name" value="rSAM_sf"/>
</dbReference>
<accession>A0A7V3RI27</accession>
<dbReference type="CDD" id="cd01335">
    <property type="entry name" value="Radical_SAM"/>
    <property type="match status" value="1"/>
</dbReference>
<evidence type="ECO:0000259" key="8">
    <source>
        <dbReference type="PROSITE" id="PS51332"/>
    </source>
</evidence>
<organism evidence="10">
    <name type="scientific">candidate division WOR-3 bacterium</name>
    <dbReference type="NCBI Taxonomy" id="2052148"/>
    <lineage>
        <taxon>Bacteria</taxon>
        <taxon>Bacteria division WOR-3</taxon>
    </lineage>
</organism>
<evidence type="ECO:0000256" key="4">
    <source>
        <dbReference type="ARBA" id="ARBA00022691"/>
    </source>
</evidence>
<keyword evidence="7" id="KW-0411">Iron-sulfur</keyword>
<dbReference type="InterPro" id="IPR007197">
    <property type="entry name" value="rSAM"/>
</dbReference>
<proteinExistence type="predicted"/>
<protein>
    <submittedName>
        <fullName evidence="10">B12-binding domain-containing radical SAM protein</fullName>
    </submittedName>
</protein>
<evidence type="ECO:0000256" key="7">
    <source>
        <dbReference type="ARBA" id="ARBA00023014"/>
    </source>
</evidence>